<dbReference type="NCBIfam" id="TIGR00418">
    <property type="entry name" value="thrS"/>
    <property type="match status" value="1"/>
</dbReference>
<dbReference type="InterPro" id="IPR012676">
    <property type="entry name" value="TGS-like"/>
</dbReference>
<dbReference type="PROSITE" id="PS50862">
    <property type="entry name" value="AA_TRNA_LIGASE_II"/>
    <property type="match status" value="1"/>
</dbReference>
<keyword evidence="9 13" id="KW-0694">RNA-binding</keyword>
<dbReference type="SUPFAM" id="SSF52954">
    <property type="entry name" value="Class II aaRS ABD-related"/>
    <property type="match status" value="1"/>
</dbReference>
<dbReference type="FunFam" id="3.30.980.10:FF:000005">
    <property type="entry name" value="Threonyl-tRNA synthetase, mitochondrial"/>
    <property type="match status" value="1"/>
</dbReference>
<evidence type="ECO:0000256" key="10">
    <source>
        <dbReference type="ARBA" id="ARBA00022917"/>
    </source>
</evidence>
<evidence type="ECO:0000256" key="7">
    <source>
        <dbReference type="ARBA" id="ARBA00022833"/>
    </source>
</evidence>
<dbReference type="SMART" id="SM00863">
    <property type="entry name" value="tRNA_SAD"/>
    <property type="match status" value="1"/>
</dbReference>
<dbReference type="InterPro" id="IPR004095">
    <property type="entry name" value="TGS"/>
</dbReference>
<comment type="subunit">
    <text evidence="13">Homodimer.</text>
</comment>
<protein>
    <recommendedName>
        <fullName evidence="13">Threonine--tRNA ligase</fullName>
        <ecNumber evidence="13">6.1.1.3</ecNumber>
    </recommendedName>
    <alternativeName>
        <fullName evidence="13">Threonyl-tRNA synthetase</fullName>
        <shortName evidence="13">ThrRS</shortName>
    </alternativeName>
</protein>
<dbReference type="Pfam" id="PF00587">
    <property type="entry name" value="tRNA-synt_2b"/>
    <property type="match status" value="1"/>
</dbReference>
<dbReference type="EC" id="6.1.1.3" evidence="13"/>
<keyword evidence="6 13" id="KW-0547">Nucleotide-binding</keyword>
<feature type="binding site" evidence="13">
    <location>
        <position position="521"/>
    </location>
    <ligand>
        <name>Zn(2+)</name>
        <dbReference type="ChEBI" id="CHEBI:29105"/>
        <note>catalytic</note>
    </ligand>
</feature>
<dbReference type="SUPFAM" id="SSF55681">
    <property type="entry name" value="Class II aaRS and biotin synthetases"/>
    <property type="match status" value="1"/>
</dbReference>
<dbReference type="Gene3D" id="3.10.20.30">
    <property type="match status" value="1"/>
</dbReference>
<comment type="cofactor">
    <cofactor evidence="13">
        <name>Zn(2+)</name>
        <dbReference type="ChEBI" id="CHEBI:29105"/>
    </cofactor>
    <text evidence="13">Binds 1 zinc ion per subunit.</text>
</comment>
<keyword evidence="4 13" id="KW-0436">Ligase</keyword>
<dbReference type="GO" id="GO:0005737">
    <property type="term" value="C:cytoplasm"/>
    <property type="evidence" value="ECO:0007669"/>
    <property type="project" value="UniProtKB-SubCell"/>
</dbReference>
<dbReference type="SUPFAM" id="SSF81271">
    <property type="entry name" value="TGS-like"/>
    <property type="match status" value="1"/>
</dbReference>
<dbReference type="Proteomes" id="UP000225766">
    <property type="component" value="Unassembled WGS sequence"/>
</dbReference>
<dbReference type="Gene3D" id="3.30.980.10">
    <property type="entry name" value="Threonyl-trna Synthetase, Chain A, domain 2"/>
    <property type="match status" value="1"/>
</dbReference>
<dbReference type="CDD" id="cd00771">
    <property type="entry name" value="ThrRS_core"/>
    <property type="match status" value="1"/>
</dbReference>
<dbReference type="PRINTS" id="PR01047">
    <property type="entry name" value="TRNASYNTHTHR"/>
</dbReference>
<dbReference type="FunFam" id="3.40.50.800:FF:000001">
    <property type="entry name" value="Threonine--tRNA ligase"/>
    <property type="match status" value="1"/>
</dbReference>
<dbReference type="InterPro" id="IPR033728">
    <property type="entry name" value="ThrRS_core"/>
</dbReference>
<proteinExistence type="inferred from homology"/>
<dbReference type="GO" id="GO:0006435">
    <property type="term" value="P:threonyl-tRNA aminoacylation"/>
    <property type="evidence" value="ECO:0007669"/>
    <property type="project" value="UniProtKB-UniRule"/>
</dbReference>
<dbReference type="Gene3D" id="3.40.50.800">
    <property type="entry name" value="Anticodon-binding domain"/>
    <property type="match status" value="1"/>
</dbReference>
<evidence type="ECO:0000256" key="9">
    <source>
        <dbReference type="ARBA" id="ARBA00022884"/>
    </source>
</evidence>
<name>A0A2C1LQL1_BACCE</name>
<dbReference type="InterPro" id="IPR018163">
    <property type="entry name" value="Thr/Ala-tRNA-synth_IIc_edit"/>
</dbReference>
<dbReference type="HAMAP" id="MF_00184">
    <property type="entry name" value="Thr_tRNA_synth"/>
    <property type="match status" value="1"/>
</dbReference>
<dbReference type="GO" id="GO:0000049">
    <property type="term" value="F:tRNA binding"/>
    <property type="evidence" value="ECO:0007669"/>
    <property type="project" value="UniProtKB-KW"/>
</dbReference>
<comment type="caution">
    <text evidence="13">Lacks conserved residue(s) required for the propagation of feature annotation.</text>
</comment>
<dbReference type="EMBL" id="NUMG01000021">
    <property type="protein sequence ID" value="PGU00554.1"/>
    <property type="molecule type" value="Genomic_DNA"/>
</dbReference>
<dbReference type="InterPro" id="IPR004154">
    <property type="entry name" value="Anticodon-bd"/>
</dbReference>
<dbReference type="CDD" id="cd01667">
    <property type="entry name" value="TGS_ThrRS"/>
    <property type="match status" value="1"/>
</dbReference>
<evidence type="ECO:0000256" key="6">
    <source>
        <dbReference type="ARBA" id="ARBA00022741"/>
    </source>
</evidence>
<dbReference type="PANTHER" id="PTHR11451:SF56">
    <property type="entry name" value="THREONINE--TRNA LIGASE 1"/>
    <property type="match status" value="1"/>
</dbReference>
<feature type="domain" description="Aminoacyl-transfer RNA synthetases class-II family profile" evidence="14">
    <location>
        <begin position="234"/>
        <end position="544"/>
    </location>
</feature>
<dbReference type="InterPro" id="IPR002320">
    <property type="entry name" value="Thr-tRNA-ligase_IIa"/>
</dbReference>
<dbReference type="Pfam" id="PF02824">
    <property type="entry name" value="TGS"/>
    <property type="match status" value="1"/>
</dbReference>
<sequence length="645" mass="74010">MADVVKITFPDGAVKEFPKGVTTEEIAASISPGLKKKAVAGKLNDEMIDLVTPIEEDGAVSIITLDSEDGLYILRHSTAHLLAQALKRLYKDVKLELGIGPVIENGFYYDIDMEEAITVEDFKKIEKEMQKIVNENLEIVRHEVPRAEALRRFEEIGDELKLDLINDLPEDAVISIYEQGEFFDLCRGVHLPSTGKIKVFKLLSVAGAYWRGDSNNKMLQRIYGTAFVKKAELDEHLRMLEEAKERDHRKLGKELKLFTNSQKVGQGLPLWLPKGATIRRIIERYIVDKEASLGYDHVYTPVLGSRELYETSGHWNHYRDGMFPSMEMDNEELVLRPMNCPHHMMVYKNDIHSYRELPIRIAELGTMHRYEMSGALSGLQRVRGMTLNDAHIFVRPDQIKEELKRVVNLTLEVYKDFGLENYSFRLSYRDPADTKKYYADDEMWEKAQGMLKEAMDEMGLDYYEAEGEAAFYGPKLDVQVRTALGKDETLSTVQLDFLLPERFELAYVGEDGKQHRPVVIHRGVVSTMERFVAFLIEEYKGAFPTWLAPVQVQVIPVSPQVHLDYAKKVQDELRRAGIRVELDTREEKIGYKIREAQMQKIPYMLVVGDNEVTENGVNVRKYGEQKSETIALEAFVDMIKVEGKR</sequence>
<dbReference type="FunFam" id="3.30.930.10:FF:000002">
    <property type="entry name" value="Threonine--tRNA ligase"/>
    <property type="match status" value="1"/>
</dbReference>
<reference evidence="16 17" key="1">
    <citation type="submission" date="2017-09" db="EMBL/GenBank/DDBJ databases">
        <title>Large-scale bioinformatics analysis of Bacillus genomes uncovers conserved roles of natural products in bacterial physiology.</title>
        <authorList>
            <consortium name="Agbiome Team Llc"/>
            <person name="Bleich R.M."/>
            <person name="Grubbs K.J."/>
            <person name="Santa Maria K.C."/>
            <person name="Allen S.E."/>
            <person name="Farag S."/>
            <person name="Shank E.A."/>
            <person name="Bowers A."/>
        </authorList>
    </citation>
    <scope>NUCLEOTIDE SEQUENCE [LARGE SCALE GENOMIC DNA]</scope>
    <source>
        <strain evidence="16 17">AFS040105</strain>
    </source>
</reference>
<dbReference type="PANTHER" id="PTHR11451">
    <property type="entry name" value="THREONINE-TRNA LIGASE"/>
    <property type="match status" value="1"/>
</dbReference>
<dbReference type="Gene3D" id="3.30.54.20">
    <property type="match status" value="1"/>
</dbReference>
<keyword evidence="11 13" id="KW-0030">Aminoacyl-tRNA synthetase</keyword>
<evidence type="ECO:0000256" key="1">
    <source>
        <dbReference type="ARBA" id="ARBA00008226"/>
    </source>
</evidence>
<comment type="similarity">
    <text evidence="1 13">Belongs to the class-II aminoacyl-tRNA synthetase family.</text>
</comment>
<dbReference type="InterPro" id="IPR012675">
    <property type="entry name" value="Beta-grasp_dom_sf"/>
</dbReference>
<gene>
    <name evidence="13" type="primary">thrS</name>
    <name evidence="16" type="ORF">COD19_15645</name>
</gene>
<dbReference type="SUPFAM" id="SSF55186">
    <property type="entry name" value="ThrRS/AlaRS common domain"/>
    <property type="match status" value="1"/>
</dbReference>
<comment type="subcellular location">
    <subcellularLocation>
        <location evidence="13">Cytoplasm</location>
    </subcellularLocation>
</comment>
<evidence type="ECO:0000313" key="17">
    <source>
        <dbReference type="Proteomes" id="UP000225766"/>
    </source>
</evidence>
<evidence type="ECO:0000256" key="11">
    <source>
        <dbReference type="ARBA" id="ARBA00023146"/>
    </source>
</evidence>
<feature type="binding site" evidence="13">
    <location>
        <position position="340"/>
    </location>
    <ligand>
        <name>Zn(2+)</name>
        <dbReference type="ChEBI" id="CHEBI:29105"/>
        <note>catalytic</note>
    </ligand>
</feature>
<evidence type="ECO:0000256" key="8">
    <source>
        <dbReference type="ARBA" id="ARBA00022840"/>
    </source>
</evidence>
<accession>A0A2C1LQL1</accession>
<dbReference type="Pfam" id="PF03129">
    <property type="entry name" value="HGTP_anticodon"/>
    <property type="match status" value="1"/>
</dbReference>
<dbReference type="CDD" id="cd00860">
    <property type="entry name" value="ThrRS_anticodon"/>
    <property type="match status" value="1"/>
</dbReference>
<evidence type="ECO:0000256" key="4">
    <source>
        <dbReference type="ARBA" id="ARBA00022598"/>
    </source>
</evidence>
<dbReference type="GO" id="GO:0140096">
    <property type="term" value="F:catalytic activity, acting on a protein"/>
    <property type="evidence" value="ECO:0007669"/>
    <property type="project" value="UniProtKB-ARBA"/>
</dbReference>
<dbReference type="GO" id="GO:0046872">
    <property type="term" value="F:metal ion binding"/>
    <property type="evidence" value="ECO:0007669"/>
    <property type="project" value="UniProtKB-KW"/>
</dbReference>
<evidence type="ECO:0000256" key="3">
    <source>
        <dbReference type="ARBA" id="ARBA00022555"/>
    </source>
</evidence>
<dbReference type="InterPro" id="IPR006195">
    <property type="entry name" value="aa-tRNA-synth_II"/>
</dbReference>
<dbReference type="RefSeq" id="WP_088230805.1">
    <property type="nucleotide sequence ID" value="NZ_JARXKI010000001.1"/>
</dbReference>
<evidence type="ECO:0000313" key="16">
    <source>
        <dbReference type="EMBL" id="PGU00554.1"/>
    </source>
</evidence>
<dbReference type="OrthoDB" id="9802304at2"/>
<dbReference type="InterPro" id="IPR036621">
    <property type="entry name" value="Anticodon-bd_dom_sf"/>
</dbReference>
<dbReference type="InterPro" id="IPR045864">
    <property type="entry name" value="aa-tRNA-synth_II/BPL/LPL"/>
</dbReference>
<keyword evidence="3 13" id="KW-0820">tRNA-binding</keyword>
<dbReference type="AlphaFoldDB" id="A0A2C1LQL1"/>
<dbReference type="GO" id="GO:0004829">
    <property type="term" value="F:threonine-tRNA ligase activity"/>
    <property type="evidence" value="ECO:0007669"/>
    <property type="project" value="UniProtKB-UniRule"/>
</dbReference>
<keyword evidence="2 13" id="KW-0963">Cytoplasm</keyword>
<dbReference type="Gene3D" id="3.30.930.10">
    <property type="entry name" value="Bira Bifunctional Protein, Domain 2"/>
    <property type="match status" value="1"/>
</dbReference>
<evidence type="ECO:0000256" key="2">
    <source>
        <dbReference type="ARBA" id="ARBA00022490"/>
    </source>
</evidence>
<keyword evidence="8 13" id="KW-0067">ATP-binding</keyword>
<dbReference type="Pfam" id="PF07973">
    <property type="entry name" value="tRNA_SAD"/>
    <property type="match status" value="1"/>
</dbReference>
<organism evidence="16 17">
    <name type="scientific">Bacillus cereus</name>
    <dbReference type="NCBI Taxonomy" id="1396"/>
    <lineage>
        <taxon>Bacteria</taxon>
        <taxon>Bacillati</taxon>
        <taxon>Bacillota</taxon>
        <taxon>Bacilli</taxon>
        <taxon>Bacillales</taxon>
        <taxon>Bacillaceae</taxon>
        <taxon>Bacillus</taxon>
        <taxon>Bacillus cereus group</taxon>
    </lineage>
</organism>
<evidence type="ECO:0000256" key="13">
    <source>
        <dbReference type="HAMAP-Rule" id="MF_00184"/>
    </source>
</evidence>
<dbReference type="InterPro" id="IPR002314">
    <property type="entry name" value="aa-tRNA-synt_IIb"/>
</dbReference>
<dbReference type="InterPro" id="IPR012947">
    <property type="entry name" value="tRNA_SAD"/>
</dbReference>
<evidence type="ECO:0000256" key="5">
    <source>
        <dbReference type="ARBA" id="ARBA00022723"/>
    </source>
</evidence>
<keyword evidence="7 13" id="KW-0862">Zinc</keyword>
<feature type="domain" description="TGS" evidence="15">
    <location>
        <begin position="3"/>
        <end position="64"/>
    </location>
</feature>
<comment type="catalytic activity">
    <reaction evidence="12 13">
        <text>tRNA(Thr) + L-threonine + ATP = L-threonyl-tRNA(Thr) + AMP + diphosphate + H(+)</text>
        <dbReference type="Rhea" id="RHEA:24624"/>
        <dbReference type="Rhea" id="RHEA-COMP:9670"/>
        <dbReference type="Rhea" id="RHEA-COMP:9704"/>
        <dbReference type="ChEBI" id="CHEBI:15378"/>
        <dbReference type="ChEBI" id="CHEBI:30616"/>
        <dbReference type="ChEBI" id="CHEBI:33019"/>
        <dbReference type="ChEBI" id="CHEBI:57926"/>
        <dbReference type="ChEBI" id="CHEBI:78442"/>
        <dbReference type="ChEBI" id="CHEBI:78534"/>
        <dbReference type="ChEBI" id="CHEBI:456215"/>
        <dbReference type="EC" id="6.1.1.3"/>
    </reaction>
</comment>
<keyword evidence="5 13" id="KW-0479">Metal-binding</keyword>
<feature type="binding site" evidence="13">
    <location>
        <position position="391"/>
    </location>
    <ligand>
        <name>Zn(2+)</name>
        <dbReference type="ChEBI" id="CHEBI:29105"/>
        <note>catalytic</note>
    </ligand>
</feature>
<dbReference type="GO" id="GO:0016740">
    <property type="term" value="F:transferase activity"/>
    <property type="evidence" value="ECO:0007669"/>
    <property type="project" value="UniProtKB-ARBA"/>
</dbReference>
<evidence type="ECO:0000259" key="14">
    <source>
        <dbReference type="PROSITE" id="PS50862"/>
    </source>
</evidence>
<dbReference type="InterPro" id="IPR047246">
    <property type="entry name" value="ThrRS_anticodon"/>
</dbReference>
<dbReference type="PROSITE" id="PS51880">
    <property type="entry name" value="TGS"/>
    <property type="match status" value="1"/>
</dbReference>
<dbReference type="GO" id="GO:0005524">
    <property type="term" value="F:ATP binding"/>
    <property type="evidence" value="ECO:0007669"/>
    <property type="project" value="UniProtKB-UniRule"/>
</dbReference>
<dbReference type="FunFam" id="3.10.20.30:FF:000005">
    <property type="entry name" value="Threonine--tRNA ligase"/>
    <property type="match status" value="1"/>
</dbReference>
<comment type="caution">
    <text evidence="16">The sequence shown here is derived from an EMBL/GenBank/DDBJ whole genome shotgun (WGS) entry which is preliminary data.</text>
</comment>
<dbReference type="FunFam" id="3.30.54.20:FF:000002">
    <property type="entry name" value="Threonine--tRNA ligase"/>
    <property type="match status" value="1"/>
</dbReference>
<keyword evidence="10 13" id="KW-0648">Protein biosynthesis</keyword>
<evidence type="ECO:0000259" key="15">
    <source>
        <dbReference type="PROSITE" id="PS51880"/>
    </source>
</evidence>
<evidence type="ECO:0000256" key="12">
    <source>
        <dbReference type="ARBA" id="ARBA00049515"/>
    </source>
</evidence>